<dbReference type="SUPFAM" id="SSF63825">
    <property type="entry name" value="YWTD domain"/>
    <property type="match status" value="1"/>
</dbReference>
<dbReference type="AlphaFoldDB" id="A0A075FW14"/>
<organism evidence="1">
    <name type="scientific">uncultured marine thaumarchaeote AD1000_39_D02</name>
    <dbReference type="NCBI Taxonomy" id="1455912"/>
    <lineage>
        <taxon>Archaea</taxon>
        <taxon>Nitrososphaerota</taxon>
        <taxon>environmental samples</taxon>
    </lineage>
</organism>
<evidence type="ECO:0000313" key="1">
    <source>
        <dbReference type="EMBL" id="AIE93676.1"/>
    </source>
</evidence>
<reference evidence="1" key="1">
    <citation type="journal article" date="2014" name="Genome Biol. Evol.">
        <title>Pangenome evidence for extensive interdomain horizontal transfer affecting lineage core and shell genes in uncultured planktonic thaumarchaeota and euryarchaeota.</title>
        <authorList>
            <person name="Deschamps P."/>
            <person name="Zivanovic Y."/>
            <person name="Moreira D."/>
            <person name="Rodriguez-Valera F."/>
            <person name="Lopez-Garcia P."/>
        </authorList>
    </citation>
    <scope>NUCLEOTIDE SEQUENCE</scope>
</reference>
<name>A0A075FW14_9ARCH</name>
<protein>
    <submittedName>
        <fullName evidence="1">Uncharacterized protein</fullName>
    </submittedName>
</protein>
<dbReference type="InterPro" id="IPR015943">
    <property type="entry name" value="WD40/YVTN_repeat-like_dom_sf"/>
</dbReference>
<accession>A0A075FW14</accession>
<proteinExistence type="predicted"/>
<dbReference type="EMBL" id="KF900401">
    <property type="protein sequence ID" value="AIE93676.1"/>
    <property type="molecule type" value="Genomic_DNA"/>
</dbReference>
<dbReference type="Gene3D" id="2.130.10.10">
    <property type="entry name" value="YVTN repeat-like/Quinoprotein amine dehydrogenase"/>
    <property type="match status" value="1"/>
</dbReference>
<sequence length="561" mass="60860">MYQLLSILSVLIIISTIPIVSSEVMRGEFTVPNWVKNTAGWWAEDQIPDSAFLQGIQYLINEGIMIVEISAEIDSEAAEEVPGWVKKTAGWWAEDQIHDTTFVSGIEYLISKGIIIVEQEVEVVEDPVEEVVEIKDFYMQVNGGTCSYCVSWAYVGDEYHFQIETYDERHGKYIDGVKITAKIISKGGELRQNLGQVATEDGIYKNSITIPSMDWYAGNILSVTGEYFGVEKTIEKEFEVFRGQGVIRSGSSGAGAGDCALVAPVSVNNNNEGETNPHGITFSSSGQKMFMVGNKDTVFEYDLSSPFGSDATGADAQTSGMTPSSNAYCIDNVSTPSTKSLSHVTGMGNPTGIVFDPSGTKMFLVDKHPDKVFQFTVNVPWRADAVNATAGDADHCYCNPESFSITDQEKVAEGITFDPSGTKMFIVGSEGTNKGEVNTYNLAEPYRVTSASHADVYTMSFTDANPSGIVFDTSGTKMFISDAGTDTVREYKLTIPYLLSSNSTGDADTPSLSMSAVGNTVRDIWFDASGTKLFVLEQGGKDVTVYELTTPFTLSSATIVS</sequence>